<evidence type="ECO:0000313" key="1">
    <source>
        <dbReference type="EMBL" id="KRZ04588.1"/>
    </source>
</evidence>
<keyword evidence="2" id="KW-1185">Reference proteome</keyword>
<evidence type="ECO:0000313" key="2">
    <source>
        <dbReference type="Proteomes" id="UP000055024"/>
    </source>
</evidence>
<sequence length="134" mass="15718">MDSLHLFLDNLHYHGKCLVTVYTSQRTDAQNKHRHNESSKFYLPSQRLSITINNMTRKKTKRRIVRGGKVSNWPMARNQSNLMKMLTMFVISHPHVIVRIRLLLSSDQQVPLLEFTVPLSLLMIINKKLHPAFR</sequence>
<proteinExistence type="predicted"/>
<comment type="caution">
    <text evidence="1">The sequence shown here is derived from an EMBL/GenBank/DDBJ whole genome shotgun (WGS) entry which is preliminary data.</text>
</comment>
<gene>
    <name evidence="1" type="ORF">T11_3138</name>
</gene>
<dbReference type="OrthoDB" id="10434194at2759"/>
<dbReference type="AlphaFoldDB" id="A0A0V1H244"/>
<reference evidence="1 2" key="1">
    <citation type="submission" date="2015-01" db="EMBL/GenBank/DDBJ databases">
        <title>Evolution of Trichinella species and genotypes.</title>
        <authorList>
            <person name="Korhonen P.K."/>
            <person name="Edoardo P."/>
            <person name="Giuseppe L.R."/>
            <person name="Gasser R.B."/>
        </authorList>
    </citation>
    <scope>NUCLEOTIDE SEQUENCE [LARGE SCALE GENOMIC DNA]</scope>
    <source>
        <strain evidence="1">ISS1029</strain>
    </source>
</reference>
<protein>
    <submittedName>
        <fullName evidence="1">Uncharacterized protein</fullName>
    </submittedName>
</protein>
<dbReference type="EMBL" id="JYDP01000160">
    <property type="protein sequence ID" value="KRZ04588.1"/>
    <property type="molecule type" value="Genomic_DNA"/>
</dbReference>
<dbReference type="Proteomes" id="UP000055024">
    <property type="component" value="Unassembled WGS sequence"/>
</dbReference>
<name>A0A0V1H244_9BILA</name>
<organism evidence="1 2">
    <name type="scientific">Trichinella zimbabwensis</name>
    <dbReference type="NCBI Taxonomy" id="268475"/>
    <lineage>
        <taxon>Eukaryota</taxon>
        <taxon>Metazoa</taxon>
        <taxon>Ecdysozoa</taxon>
        <taxon>Nematoda</taxon>
        <taxon>Enoplea</taxon>
        <taxon>Dorylaimia</taxon>
        <taxon>Trichinellida</taxon>
        <taxon>Trichinellidae</taxon>
        <taxon>Trichinella</taxon>
    </lineage>
</organism>
<accession>A0A0V1H244</accession>